<dbReference type="Proteomes" id="UP000217289">
    <property type="component" value="Chromosome"/>
</dbReference>
<gene>
    <name evidence="2" type="ORF">MEBOL_003585</name>
</gene>
<feature type="chain" id="PRO_5012060791" description="Outer membrane protein beta-barrel domain-containing protein" evidence="1">
    <location>
        <begin position="23"/>
        <end position="209"/>
    </location>
</feature>
<evidence type="ECO:0008006" key="4">
    <source>
        <dbReference type="Google" id="ProtNLM"/>
    </source>
</evidence>
<reference evidence="2 3" key="1">
    <citation type="submission" date="2017-06" db="EMBL/GenBank/DDBJ databases">
        <authorList>
            <person name="Kim H.J."/>
            <person name="Triplett B.A."/>
        </authorList>
    </citation>
    <scope>NUCLEOTIDE SEQUENCE [LARGE SCALE GENOMIC DNA]</scope>
    <source>
        <strain evidence="2 3">DSM 14713</strain>
    </source>
</reference>
<feature type="signal peptide" evidence="1">
    <location>
        <begin position="1"/>
        <end position="22"/>
    </location>
</feature>
<dbReference type="RefSeq" id="WP_157775140.1">
    <property type="nucleotide sequence ID" value="NZ_CP022163.1"/>
</dbReference>
<dbReference type="KEGG" id="mbd:MEBOL_003585"/>
<dbReference type="OrthoDB" id="5518307at2"/>
<sequence length="209" mass="21728">MRMWMKWSVCAGLSCLPMTARAEAPPEARRTVLLVQPLFMGMGQVGAGVEQAVGGHVALSASVQGTFIANTFRLAAGAPGISTVRYGVSVDPGVHFYLAGRAPEGLWVGPHLEASWERMSGHYRIVTPDGGLPVDSGMGSLQYGGSARVGYTAILSPGLSAQVGLGLSALRGRTTIVNASADGTGTVEQTTERGWSLAPRLTVGVGWAF</sequence>
<evidence type="ECO:0000313" key="2">
    <source>
        <dbReference type="EMBL" id="ATB30130.1"/>
    </source>
</evidence>
<proteinExistence type="predicted"/>
<accession>A0A250IFY7</accession>
<organism evidence="2 3">
    <name type="scientific">Melittangium boletus DSM 14713</name>
    <dbReference type="NCBI Taxonomy" id="1294270"/>
    <lineage>
        <taxon>Bacteria</taxon>
        <taxon>Pseudomonadati</taxon>
        <taxon>Myxococcota</taxon>
        <taxon>Myxococcia</taxon>
        <taxon>Myxococcales</taxon>
        <taxon>Cystobacterineae</taxon>
        <taxon>Archangiaceae</taxon>
        <taxon>Melittangium</taxon>
    </lineage>
</organism>
<keyword evidence="3" id="KW-1185">Reference proteome</keyword>
<name>A0A250IFY7_9BACT</name>
<evidence type="ECO:0000256" key="1">
    <source>
        <dbReference type="SAM" id="SignalP"/>
    </source>
</evidence>
<evidence type="ECO:0000313" key="3">
    <source>
        <dbReference type="Proteomes" id="UP000217289"/>
    </source>
</evidence>
<dbReference type="EMBL" id="CP022163">
    <property type="protein sequence ID" value="ATB30130.1"/>
    <property type="molecule type" value="Genomic_DNA"/>
</dbReference>
<protein>
    <recommendedName>
        <fullName evidence="4">Outer membrane protein beta-barrel domain-containing protein</fullName>
    </recommendedName>
</protein>
<dbReference type="AlphaFoldDB" id="A0A250IFY7"/>
<keyword evidence="1" id="KW-0732">Signal</keyword>